<accession>A0A399RBA8</accession>
<feature type="transmembrane region" description="Helical" evidence="6">
    <location>
        <begin position="299"/>
        <end position="318"/>
    </location>
</feature>
<evidence type="ECO:0000313" key="8">
    <source>
        <dbReference type="Proteomes" id="UP000266385"/>
    </source>
</evidence>
<feature type="transmembrane region" description="Helical" evidence="6">
    <location>
        <begin position="266"/>
        <end position="287"/>
    </location>
</feature>
<gene>
    <name evidence="7" type="ORF">D1223_17885</name>
</gene>
<evidence type="ECO:0000256" key="3">
    <source>
        <dbReference type="ARBA" id="ARBA00022692"/>
    </source>
</evidence>
<feature type="transmembrane region" description="Helical" evidence="6">
    <location>
        <begin position="397"/>
        <end position="417"/>
    </location>
</feature>
<dbReference type="GO" id="GO:0015141">
    <property type="term" value="F:succinate transmembrane transporter activity"/>
    <property type="evidence" value="ECO:0007669"/>
    <property type="project" value="UniProtKB-ARBA"/>
</dbReference>
<evidence type="ECO:0000256" key="6">
    <source>
        <dbReference type="SAM" id="Phobius"/>
    </source>
</evidence>
<evidence type="ECO:0000256" key="4">
    <source>
        <dbReference type="ARBA" id="ARBA00022989"/>
    </source>
</evidence>
<keyword evidence="5 6" id="KW-0472">Membrane</keyword>
<keyword evidence="3 6" id="KW-0812">Transmembrane</keyword>
<keyword evidence="2" id="KW-0813">Transport</keyword>
<dbReference type="NCBIfam" id="TIGR00785">
    <property type="entry name" value="dass"/>
    <property type="match status" value="1"/>
</dbReference>
<dbReference type="InterPro" id="IPR001898">
    <property type="entry name" value="SLC13A/DASS"/>
</dbReference>
<dbReference type="GO" id="GO:0005886">
    <property type="term" value="C:plasma membrane"/>
    <property type="evidence" value="ECO:0007669"/>
    <property type="project" value="TreeGrafter"/>
</dbReference>
<dbReference type="OrthoDB" id="9766267at2"/>
<name>A0A399RBA8_9PROT</name>
<dbReference type="PANTHER" id="PTHR10283">
    <property type="entry name" value="SOLUTE CARRIER FAMILY 13 MEMBER"/>
    <property type="match status" value="1"/>
</dbReference>
<dbReference type="PANTHER" id="PTHR10283:SF82">
    <property type="entry name" value="SOLUTE CARRIER FAMILY 13 MEMBER 2"/>
    <property type="match status" value="1"/>
</dbReference>
<evidence type="ECO:0000256" key="2">
    <source>
        <dbReference type="ARBA" id="ARBA00022448"/>
    </source>
</evidence>
<protein>
    <submittedName>
        <fullName evidence="7">SLC13/DASS family transporter</fullName>
    </submittedName>
</protein>
<feature type="transmembrane region" description="Helical" evidence="6">
    <location>
        <begin position="83"/>
        <end position="101"/>
    </location>
</feature>
<dbReference type="InterPro" id="IPR031312">
    <property type="entry name" value="Na/sul_symport_CS"/>
</dbReference>
<comment type="subcellular location">
    <subcellularLocation>
        <location evidence="1">Membrane</location>
        <topology evidence="1">Multi-pass membrane protein</topology>
    </subcellularLocation>
</comment>
<feature type="transmembrane region" description="Helical" evidence="6">
    <location>
        <begin position="339"/>
        <end position="356"/>
    </location>
</feature>
<reference evidence="7 8" key="1">
    <citation type="submission" date="2018-08" db="EMBL/GenBank/DDBJ databases">
        <title>Henriciella mobilis sp. nov., isolated from seawater.</title>
        <authorList>
            <person name="Cheng H."/>
            <person name="Wu Y.-H."/>
            <person name="Xu X.-W."/>
            <person name="Guo L.-L."/>
        </authorList>
    </citation>
    <scope>NUCLEOTIDE SEQUENCE [LARGE SCALE GENOMIC DNA]</scope>
    <source>
        <strain evidence="7 8">JN25</strain>
    </source>
</reference>
<dbReference type="PROSITE" id="PS01271">
    <property type="entry name" value="NA_SULFATE"/>
    <property type="match status" value="1"/>
</dbReference>
<comment type="caution">
    <text evidence="7">The sequence shown here is derived from an EMBL/GenBank/DDBJ whole genome shotgun (WGS) entry which is preliminary data.</text>
</comment>
<evidence type="ECO:0000256" key="1">
    <source>
        <dbReference type="ARBA" id="ARBA00004141"/>
    </source>
</evidence>
<feature type="transmembrane region" description="Helical" evidence="6">
    <location>
        <begin position="121"/>
        <end position="140"/>
    </location>
</feature>
<organism evidence="7 8">
    <name type="scientific">Henriciella mobilis</name>
    <dbReference type="NCBI Taxonomy" id="2305467"/>
    <lineage>
        <taxon>Bacteria</taxon>
        <taxon>Pseudomonadati</taxon>
        <taxon>Pseudomonadota</taxon>
        <taxon>Alphaproteobacteria</taxon>
        <taxon>Hyphomonadales</taxon>
        <taxon>Hyphomonadaceae</taxon>
        <taxon>Henriciella</taxon>
    </lineage>
</organism>
<feature type="transmembrane region" description="Helical" evidence="6">
    <location>
        <begin position="461"/>
        <end position="479"/>
    </location>
</feature>
<feature type="transmembrane region" description="Helical" evidence="6">
    <location>
        <begin position="210"/>
        <end position="230"/>
    </location>
</feature>
<dbReference type="RefSeq" id="WP_119377702.1">
    <property type="nucleotide sequence ID" value="NZ_QWFX01000016.1"/>
</dbReference>
<feature type="transmembrane region" description="Helical" evidence="6">
    <location>
        <begin position="169"/>
        <end position="190"/>
    </location>
</feature>
<dbReference type="EMBL" id="QWFX01000016">
    <property type="protein sequence ID" value="RIJ26809.1"/>
    <property type="molecule type" value="Genomic_DNA"/>
</dbReference>
<feature type="transmembrane region" description="Helical" evidence="6">
    <location>
        <begin position="368"/>
        <end position="390"/>
    </location>
</feature>
<dbReference type="CDD" id="cd01115">
    <property type="entry name" value="SLC13_permease"/>
    <property type="match status" value="1"/>
</dbReference>
<dbReference type="Pfam" id="PF00939">
    <property type="entry name" value="Na_sulph_symp"/>
    <property type="match status" value="1"/>
</dbReference>
<keyword evidence="8" id="KW-1185">Reference proteome</keyword>
<dbReference type="AlphaFoldDB" id="A0A399RBA8"/>
<keyword evidence="4 6" id="KW-1133">Transmembrane helix</keyword>
<evidence type="ECO:0000256" key="5">
    <source>
        <dbReference type="ARBA" id="ARBA00023136"/>
    </source>
</evidence>
<evidence type="ECO:0000313" key="7">
    <source>
        <dbReference type="EMBL" id="RIJ26809.1"/>
    </source>
</evidence>
<feature type="transmembrane region" description="Helical" evidence="6">
    <location>
        <begin position="423"/>
        <end position="449"/>
    </location>
</feature>
<feature type="transmembrane region" description="Helical" evidence="6">
    <location>
        <begin position="146"/>
        <end position="162"/>
    </location>
</feature>
<proteinExistence type="predicted"/>
<dbReference type="Proteomes" id="UP000266385">
    <property type="component" value="Unassembled WGS sequence"/>
</dbReference>
<sequence>MGDSKITAKSVGRVLGPAVALTMLLAGTPEGLSFAAWGTACLLVWMAIWWATEAIPIPATSLLPLVVLPLIDAGSPKTVGADYMNHIVVLLLGGFVVAMGIERWDLHKRIALNVVARVGTAPKALILGFMIATALLSMWISNTATTLMMMPIALSAAAALGGDSHKLTAALLLGICYAASIGGVATPIGTPTNLIAINWLQAEAGATIGFPQWMAFGIPAAVLLIPVAWWSVTRGLPKLAGGEAMRGDIYRQLDALGRTTTPEMRAAAVFGVVATLWVLRLLIVGWLDAAGWSLLSTYSGAQVDMMIAIFGAVLMFLVPAGAGEKRALLNWQEAERLPWGVLILFGGGIALGNAVSRTGLSTWIGEQLGVLHSLPPLFFIAAVVTLVIFLTELTSNVATMTTLAPILGALAVGVGVAPESLLGPAAVAASCAFMLPVATAPNAIVYASGEVSMAQMMKRGLRINLAGIVIIAAIGYWIAPLVL</sequence>